<dbReference type="CDD" id="cd17319">
    <property type="entry name" value="MFS_ExuT_GudP_like"/>
    <property type="match status" value="1"/>
</dbReference>
<dbReference type="InterPro" id="IPR036259">
    <property type="entry name" value="MFS_trans_sf"/>
</dbReference>
<evidence type="ECO:0000256" key="3">
    <source>
        <dbReference type="ARBA" id="ARBA00022989"/>
    </source>
</evidence>
<dbReference type="PATRIC" id="fig|1703.6.peg.375"/>
<dbReference type="EMBL" id="JTJZ01000012">
    <property type="protein sequence ID" value="KHS54026.1"/>
    <property type="molecule type" value="Genomic_DNA"/>
</dbReference>
<protein>
    <submittedName>
        <fullName evidence="7">Major facilitator superfamily MFS_1</fullName>
    </submittedName>
</protein>
<dbReference type="InterPro" id="IPR020846">
    <property type="entry name" value="MFS_dom"/>
</dbReference>
<dbReference type="Proteomes" id="UP000031488">
    <property type="component" value="Unassembled WGS sequence"/>
</dbReference>
<keyword evidence="3 5" id="KW-1133">Transmembrane helix</keyword>
<feature type="transmembrane region" description="Helical" evidence="5">
    <location>
        <begin position="346"/>
        <end position="369"/>
    </location>
</feature>
<keyword evidence="4 5" id="KW-0472">Membrane</keyword>
<accession>A0A0B9A5M1</accession>
<dbReference type="GO" id="GO:0005886">
    <property type="term" value="C:plasma membrane"/>
    <property type="evidence" value="ECO:0007669"/>
    <property type="project" value="UniProtKB-SubCell"/>
</dbReference>
<evidence type="ECO:0000313" key="8">
    <source>
        <dbReference type="Proteomes" id="UP000031488"/>
    </source>
</evidence>
<dbReference type="Pfam" id="PF07690">
    <property type="entry name" value="MFS_1"/>
    <property type="match status" value="1"/>
</dbReference>
<comment type="caution">
    <text evidence="7">The sequence shown here is derived from an EMBL/GenBank/DDBJ whole genome shotgun (WGS) entry which is preliminary data.</text>
</comment>
<keyword evidence="8" id="KW-1185">Reference proteome</keyword>
<dbReference type="InterPro" id="IPR050382">
    <property type="entry name" value="MFS_Na/Anion_cotransporter"/>
</dbReference>
<feature type="transmembrane region" description="Helical" evidence="5">
    <location>
        <begin position="275"/>
        <end position="296"/>
    </location>
</feature>
<evidence type="ECO:0000313" key="7">
    <source>
        <dbReference type="EMBL" id="KHS54026.1"/>
    </source>
</evidence>
<evidence type="ECO:0000259" key="6">
    <source>
        <dbReference type="PROSITE" id="PS50850"/>
    </source>
</evidence>
<dbReference type="InterPro" id="IPR011701">
    <property type="entry name" value="MFS"/>
</dbReference>
<feature type="transmembrane region" description="Helical" evidence="5">
    <location>
        <begin position="317"/>
        <end position="340"/>
    </location>
</feature>
<dbReference type="RefSeq" id="WP_039206748.1">
    <property type="nucleotide sequence ID" value="NZ_JTJZ01000012.1"/>
</dbReference>
<comment type="subcellular location">
    <subcellularLocation>
        <location evidence="1">Cell membrane</location>
        <topology evidence="1">Multi-pass membrane protein</topology>
    </subcellularLocation>
</comment>
<keyword evidence="2 5" id="KW-0812">Transmembrane</keyword>
<dbReference type="GO" id="GO:0022857">
    <property type="term" value="F:transmembrane transporter activity"/>
    <property type="evidence" value="ECO:0007669"/>
    <property type="project" value="InterPro"/>
</dbReference>
<feature type="transmembrane region" description="Helical" evidence="5">
    <location>
        <begin position="240"/>
        <end position="263"/>
    </location>
</feature>
<evidence type="ECO:0000256" key="2">
    <source>
        <dbReference type="ARBA" id="ARBA00022692"/>
    </source>
</evidence>
<gene>
    <name evidence="7" type="ORF">AE0388_0487</name>
</gene>
<dbReference type="OrthoDB" id="8596007at2"/>
<proteinExistence type="predicted"/>
<evidence type="ECO:0000256" key="5">
    <source>
        <dbReference type="SAM" id="Phobius"/>
    </source>
</evidence>
<feature type="transmembrane region" description="Helical" evidence="5">
    <location>
        <begin position="173"/>
        <end position="197"/>
    </location>
</feature>
<feature type="transmembrane region" description="Helical" evidence="5">
    <location>
        <begin position="404"/>
        <end position="425"/>
    </location>
</feature>
<dbReference type="PANTHER" id="PTHR11662">
    <property type="entry name" value="SOLUTE CARRIER FAMILY 17"/>
    <property type="match status" value="1"/>
</dbReference>
<sequence>MSSKTEATVSRRVASPGRARWWILGWLLAAMMINYMDRSSLSIAAPHMIDELGLTAADIGLLGTAFSLTYAFFQLPGGWLTDRLGAKPVYVMALGLWSIATALMAFGHHMWHFMVSRVLLGVFEAPVSPTSAKIVAEWFPPRERGAAVGVYDSGSKWGPAVAPPILTFLIMGFGWRAMFVILGVLGVIVAVGFWVFYRSPEHDRRVSAAELEHIRAREEDDNAPTGHIPWLKLFTKPQTWAMVLGFVAVVWTLNIFVTFLPLMLNDIYSVADAALGWYTAIPFAVGGIGGILGGWFTTKYSRMRDQLAPLVCKRQIAAIYGGALAVCSVLAGVTTGHFVLQLSAMSLALFFCGALSAVGWSIPADVVTGSRVASLGSIQNFGGYFAGSLSPWLTGVLVTTTDSYLVPFLLGAVVAVIAGIAYLLLLRAPIRVTSGPTETGNPTS</sequence>
<evidence type="ECO:0000256" key="4">
    <source>
        <dbReference type="ARBA" id="ARBA00023136"/>
    </source>
</evidence>
<name>A0A0B9A5M1_BRELN</name>
<feature type="transmembrane region" description="Helical" evidence="5">
    <location>
        <begin position="89"/>
        <end position="111"/>
    </location>
</feature>
<feature type="transmembrane region" description="Helical" evidence="5">
    <location>
        <begin position="381"/>
        <end position="398"/>
    </location>
</feature>
<dbReference type="PROSITE" id="PS50850">
    <property type="entry name" value="MFS"/>
    <property type="match status" value="1"/>
</dbReference>
<dbReference type="AlphaFoldDB" id="A0A0B9A5M1"/>
<evidence type="ECO:0000256" key="1">
    <source>
        <dbReference type="ARBA" id="ARBA00004651"/>
    </source>
</evidence>
<feature type="transmembrane region" description="Helical" evidence="5">
    <location>
        <begin position="56"/>
        <end position="77"/>
    </location>
</feature>
<dbReference type="Gene3D" id="1.20.1250.20">
    <property type="entry name" value="MFS general substrate transporter like domains"/>
    <property type="match status" value="2"/>
</dbReference>
<dbReference type="PANTHER" id="PTHR11662:SF399">
    <property type="entry name" value="FI19708P1-RELATED"/>
    <property type="match status" value="1"/>
</dbReference>
<dbReference type="SUPFAM" id="SSF103473">
    <property type="entry name" value="MFS general substrate transporter"/>
    <property type="match status" value="1"/>
</dbReference>
<feature type="domain" description="Major facilitator superfamily (MFS) profile" evidence="6">
    <location>
        <begin position="23"/>
        <end position="430"/>
    </location>
</feature>
<feature type="transmembrane region" description="Helical" evidence="5">
    <location>
        <begin position="21"/>
        <end position="36"/>
    </location>
</feature>
<reference evidence="7 8" key="1">
    <citation type="submission" date="2014-11" db="EMBL/GenBank/DDBJ databases">
        <title>Draft Genome Sequence of Brevibacterium linens AE038-8.</title>
        <authorList>
            <person name="Maizel D."/>
            <person name="Utturkar S.M."/>
            <person name="Brown S.D."/>
            <person name="Ferrero M."/>
            <person name="Rosen B.P."/>
        </authorList>
    </citation>
    <scope>NUCLEOTIDE SEQUENCE [LARGE SCALE GENOMIC DNA]</scope>
    <source>
        <strain evidence="7 8">AE038-8</strain>
    </source>
</reference>
<organism evidence="7 8">
    <name type="scientific">Brevibacterium linens</name>
    <dbReference type="NCBI Taxonomy" id="1703"/>
    <lineage>
        <taxon>Bacteria</taxon>
        <taxon>Bacillati</taxon>
        <taxon>Actinomycetota</taxon>
        <taxon>Actinomycetes</taxon>
        <taxon>Micrococcales</taxon>
        <taxon>Brevibacteriaceae</taxon>
        <taxon>Brevibacterium</taxon>
    </lineage>
</organism>